<dbReference type="GO" id="GO:0003700">
    <property type="term" value="F:DNA-binding transcription factor activity"/>
    <property type="evidence" value="ECO:0007669"/>
    <property type="project" value="InterPro"/>
</dbReference>
<dbReference type="RefSeq" id="WP_092043573.1">
    <property type="nucleotide sequence ID" value="NZ_FOTK01000023.1"/>
</dbReference>
<evidence type="ECO:0000256" key="1">
    <source>
        <dbReference type="ARBA" id="ARBA00009437"/>
    </source>
</evidence>
<feature type="domain" description="HTH lysR-type" evidence="6">
    <location>
        <begin position="11"/>
        <end position="68"/>
    </location>
</feature>
<dbReference type="Proteomes" id="UP000199048">
    <property type="component" value="Unassembled WGS sequence"/>
</dbReference>
<proteinExistence type="inferred from homology"/>
<dbReference type="InterPro" id="IPR050389">
    <property type="entry name" value="LysR-type_TF"/>
</dbReference>
<dbReference type="SUPFAM" id="SSF46785">
    <property type="entry name" value="Winged helix' DNA-binding domain"/>
    <property type="match status" value="1"/>
</dbReference>
<dbReference type="PANTHER" id="PTHR30118:SF15">
    <property type="entry name" value="TRANSCRIPTIONAL REGULATORY PROTEIN"/>
    <property type="match status" value="1"/>
</dbReference>
<organism evidence="7 8">
    <name type="scientific">Methylobacterium pseudosasicola</name>
    <dbReference type="NCBI Taxonomy" id="582667"/>
    <lineage>
        <taxon>Bacteria</taxon>
        <taxon>Pseudomonadati</taxon>
        <taxon>Pseudomonadota</taxon>
        <taxon>Alphaproteobacteria</taxon>
        <taxon>Hyphomicrobiales</taxon>
        <taxon>Methylobacteriaceae</taxon>
        <taxon>Methylobacterium</taxon>
    </lineage>
</organism>
<dbReference type="PANTHER" id="PTHR30118">
    <property type="entry name" value="HTH-TYPE TRANSCRIPTIONAL REGULATOR LEUO-RELATED"/>
    <property type="match status" value="1"/>
</dbReference>
<dbReference type="Pfam" id="PF03466">
    <property type="entry name" value="LysR_substrate"/>
    <property type="match status" value="1"/>
</dbReference>
<evidence type="ECO:0000259" key="6">
    <source>
        <dbReference type="PROSITE" id="PS50931"/>
    </source>
</evidence>
<dbReference type="Gene3D" id="3.40.190.10">
    <property type="entry name" value="Periplasmic binding protein-like II"/>
    <property type="match status" value="2"/>
</dbReference>
<dbReference type="InterPro" id="IPR000847">
    <property type="entry name" value="LysR_HTH_N"/>
</dbReference>
<dbReference type="InterPro" id="IPR005119">
    <property type="entry name" value="LysR_subst-bd"/>
</dbReference>
<keyword evidence="8" id="KW-1185">Reference proteome</keyword>
<dbReference type="AlphaFoldDB" id="A0A1I4P4Z1"/>
<sequence length="314" mass="33958">MTVKHRDLAGIDLNLLVALDALLTERSVTRAAGHLNVGQSAMSSSLGRLRKLLGDELLTRAPDGMRLTPRAVALVEPVRSAVRQFQCIVLREDSFDPATVERGFTLAVPGSVEAYLIPRLLALLGREAPGISLRLRALDYGSVLGELDADQVDLAVGVLTEGQSHHKVRALYRFGYLCLFNPDLLGVAPPLSLDDYLRFPHIMTSITGADHGVVDIALAAIGKRRRMAATTPRFTTVAFHVLAAPVITTMVDALALGFAAQLGLATSPVPVPLDADTISMVWHSSYDHDPAHRWLREVMVRLGREAAQDLADAL</sequence>
<dbReference type="PROSITE" id="PS50931">
    <property type="entry name" value="HTH_LYSR"/>
    <property type="match status" value="1"/>
</dbReference>
<keyword evidence="4" id="KW-0238">DNA-binding</keyword>
<name>A0A1I4P4Z1_9HYPH</name>
<dbReference type="EMBL" id="FOTK01000023">
    <property type="protein sequence ID" value="SFM22924.1"/>
    <property type="molecule type" value="Genomic_DNA"/>
</dbReference>
<keyword evidence="3" id="KW-0805">Transcription regulation</keyword>
<gene>
    <name evidence="7" type="ORF">SAMN05192568_102356</name>
</gene>
<dbReference type="Gene3D" id="1.10.10.10">
    <property type="entry name" value="Winged helix-like DNA-binding domain superfamily/Winged helix DNA-binding domain"/>
    <property type="match status" value="1"/>
</dbReference>
<evidence type="ECO:0000313" key="7">
    <source>
        <dbReference type="EMBL" id="SFM22924.1"/>
    </source>
</evidence>
<dbReference type="Pfam" id="PF00126">
    <property type="entry name" value="HTH_1"/>
    <property type="match status" value="1"/>
</dbReference>
<dbReference type="STRING" id="582667.SAMN05192568_102356"/>
<dbReference type="SUPFAM" id="SSF53850">
    <property type="entry name" value="Periplasmic binding protein-like II"/>
    <property type="match status" value="1"/>
</dbReference>
<comment type="similarity">
    <text evidence="1">Belongs to the LysR transcriptional regulatory family.</text>
</comment>
<evidence type="ECO:0000256" key="2">
    <source>
        <dbReference type="ARBA" id="ARBA00022458"/>
    </source>
</evidence>
<evidence type="ECO:0000313" key="8">
    <source>
        <dbReference type="Proteomes" id="UP000199048"/>
    </source>
</evidence>
<dbReference type="PRINTS" id="PR00039">
    <property type="entry name" value="HTHLYSR"/>
</dbReference>
<reference evidence="8" key="1">
    <citation type="submission" date="2016-10" db="EMBL/GenBank/DDBJ databases">
        <authorList>
            <person name="Varghese N."/>
            <person name="Submissions S."/>
        </authorList>
    </citation>
    <scope>NUCLEOTIDE SEQUENCE [LARGE SCALE GENOMIC DNA]</scope>
    <source>
        <strain evidence="8">BL36</strain>
    </source>
</reference>
<accession>A0A1I4P4Z1</accession>
<evidence type="ECO:0000256" key="4">
    <source>
        <dbReference type="ARBA" id="ARBA00023125"/>
    </source>
</evidence>
<keyword evidence="2" id="KW-0536">Nodulation</keyword>
<dbReference type="InterPro" id="IPR036390">
    <property type="entry name" value="WH_DNA-bd_sf"/>
</dbReference>
<protein>
    <submittedName>
        <fullName evidence="7">Transcriptional regulator, LysR family</fullName>
    </submittedName>
</protein>
<evidence type="ECO:0000256" key="5">
    <source>
        <dbReference type="ARBA" id="ARBA00023163"/>
    </source>
</evidence>
<keyword evidence="5" id="KW-0804">Transcription</keyword>
<dbReference type="OrthoDB" id="8455878at2"/>
<dbReference type="InterPro" id="IPR036388">
    <property type="entry name" value="WH-like_DNA-bd_sf"/>
</dbReference>
<evidence type="ECO:0000256" key="3">
    <source>
        <dbReference type="ARBA" id="ARBA00023015"/>
    </source>
</evidence>
<dbReference type="GO" id="GO:0003677">
    <property type="term" value="F:DNA binding"/>
    <property type="evidence" value="ECO:0007669"/>
    <property type="project" value="UniProtKB-KW"/>
</dbReference>